<protein>
    <recommendedName>
        <fullName evidence="1">UDP-N-acetylglucosamine 2-epimerase domain-containing protein</fullName>
    </recommendedName>
</protein>
<evidence type="ECO:0000313" key="2">
    <source>
        <dbReference type="EMBL" id="SVD22138.1"/>
    </source>
</evidence>
<dbReference type="EMBL" id="UINC01137036">
    <property type="protein sequence ID" value="SVD22138.1"/>
    <property type="molecule type" value="Genomic_DNA"/>
</dbReference>
<dbReference type="SUPFAM" id="SSF53756">
    <property type="entry name" value="UDP-Glycosyltransferase/glycogen phosphorylase"/>
    <property type="match status" value="1"/>
</dbReference>
<dbReference type="Pfam" id="PF02350">
    <property type="entry name" value="Epimerase_2"/>
    <property type="match status" value="1"/>
</dbReference>
<proteinExistence type="predicted"/>
<dbReference type="PANTHER" id="PTHR43174">
    <property type="entry name" value="UDP-N-ACETYLGLUCOSAMINE 2-EPIMERASE"/>
    <property type="match status" value="1"/>
</dbReference>
<dbReference type="AlphaFoldDB" id="A0A382TL31"/>
<dbReference type="InterPro" id="IPR003331">
    <property type="entry name" value="UDP_GlcNAc_Epimerase_2_dom"/>
</dbReference>
<evidence type="ECO:0000259" key="1">
    <source>
        <dbReference type="Pfam" id="PF02350"/>
    </source>
</evidence>
<dbReference type="PANTHER" id="PTHR43174:SF1">
    <property type="entry name" value="UDP-N-ACETYLGLUCOSAMINE 2-EPIMERASE"/>
    <property type="match status" value="1"/>
</dbReference>
<feature type="domain" description="UDP-N-acetylglucosamine 2-epimerase" evidence="1">
    <location>
        <begin position="25"/>
        <end position="167"/>
    </location>
</feature>
<sequence length="167" mass="19399">MKVMSIFGTRPEMIKMWGTLKKLDELNFEHVMVHTGQNFTPELKDFFFRDLQLRKPDYELGIDTSSYGKEVADVVRKSDELMEKIKPDALLILGDTHSGLSVLPAAHRGIKIFHMEAGLRAWDRRMPEQRNRILIDHISSILLPYNQYHRENLMREGIHPSKIIVTG</sequence>
<accession>A0A382TL31</accession>
<feature type="non-terminal residue" evidence="2">
    <location>
        <position position="167"/>
    </location>
</feature>
<dbReference type="Gene3D" id="3.40.50.2000">
    <property type="entry name" value="Glycogen Phosphorylase B"/>
    <property type="match status" value="1"/>
</dbReference>
<name>A0A382TL31_9ZZZZ</name>
<reference evidence="2" key="1">
    <citation type="submission" date="2018-05" db="EMBL/GenBank/DDBJ databases">
        <authorList>
            <person name="Lanie J.A."/>
            <person name="Ng W.-L."/>
            <person name="Kazmierczak K.M."/>
            <person name="Andrzejewski T.M."/>
            <person name="Davidsen T.M."/>
            <person name="Wayne K.J."/>
            <person name="Tettelin H."/>
            <person name="Glass J.I."/>
            <person name="Rusch D."/>
            <person name="Podicherti R."/>
            <person name="Tsui H.-C.T."/>
            <person name="Winkler M.E."/>
        </authorList>
    </citation>
    <scope>NUCLEOTIDE SEQUENCE</scope>
</reference>
<organism evidence="2">
    <name type="scientific">marine metagenome</name>
    <dbReference type="NCBI Taxonomy" id="408172"/>
    <lineage>
        <taxon>unclassified sequences</taxon>
        <taxon>metagenomes</taxon>
        <taxon>ecological metagenomes</taxon>
    </lineage>
</organism>
<gene>
    <name evidence="2" type="ORF">METZ01_LOCUS374992</name>
</gene>
<dbReference type="InterPro" id="IPR029767">
    <property type="entry name" value="WecB-like"/>
</dbReference>